<dbReference type="Gene3D" id="1.10.510.10">
    <property type="entry name" value="Transferase(Phosphotransferase) domain 1"/>
    <property type="match status" value="1"/>
</dbReference>
<dbReference type="InterPro" id="IPR000719">
    <property type="entry name" value="Prot_kinase_dom"/>
</dbReference>
<dbReference type="SUPFAM" id="SSF56112">
    <property type="entry name" value="Protein kinase-like (PK-like)"/>
    <property type="match status" value="1"/>
</dbReference>
<dbReference type="InterPro" id="IPR020635">
    <property type="entry name" value="Tyr_kinase_cat_dom"/>
</dbReference>
<dbReference type="EMBL" id="QSND01000003">
    <property type="protein sequence ID" value="KAA6449489.1"/>
    <property type="molecule type" value="Genomic_DNA"/>
</dbReference>
<dbReference type="Pfam" id="PF00069">
    <property type="entry name" value="Pkinase"/>
    <property type="match status" value="1"/>
</dbReference>
<keyword evidence="1" id="KW-0067">ATP-binding</keyword>
<keyword evidence="3" id="KW-0808">Transferase</keyword>
<protein>
    <submittedName>
        <fullName evidence="3">Protein kinase</fullName>
    </submittedName>
</protein>
<name>A0A5M8RMZ7_9BACI</name>
<dbReference type="PANTHER" id="PTHR24347">
    <property type="entry name" value="SERINE/THREONINE-PROTEIN KINASE"/>
    <property type="match status" value="1"/>
</dbReference>
<dbReference type="AlphaFoldDB" id="A0A5M8RMZ7"/>
<feature type="binding site" evidence="1">
    <location>
        <position position="52"/>
    </location>
    <ligand>
        <name>ATP</name>
        <dbReference type="ChEBI" id="CHEBI:30616"/>
    </ligand>
</feature>
<dbReference type="SMART" id="SM00219">
    <property type="entry name" value="TyrKc"/>
    <property type="match status" value="1"/>
</dbReference>
<dbReference type="InterPro" id="IPR017441">
    <property type="entry name" value="Protein_kinase_ATP_BS"/>
</dbReference>
<dbReference type="GO" id="GO:0004713">
    <property type="term" value="F:protein tyrosine kinase activity"/>
    <property type="evidence" value="ECO:0007669"/>
    <property type="project" value="InterPro"/>
</dbReference>
<evidence type="ECO:0000313" key="4">
    <source>
        <dbReference type="Proteomes" id="UP000324326"/>
    </source>
</evidence>
<comment type="caution">
    <text evidence="3">The sequence shown here is derived from an EMBL/GenBank/DDBJ whole genome shotgun (WGS) entry which is preliminary data.</text>
</comment>
<feature type="domain" description="Protein kinase" evidence="2">
    <location>
        <begin position="23"/>
        <end position="270"/>
    </location>
</feature>
<keyword evidence="3" id="KW-0418">Kinase</keyword>
<accession>A0A5M8RMZ7</accession>
<sequence length="270" mass="30874">MKAFIRWMFDRPLKKGTQICGRYQIRNVLGMGSYGITYLASELGGGDVCVVKQLRQTKVWTSSGRRSFDREADILQDLDLSAAPRLYDVHRSGRSWFIVMEYVDGKNFEDLIFYDECIFDEQQTILILLEALQIAASLHSRGLIHRDLRMPNILQTGEGIRIIDYGLACRLTESETAHYLHPEKRLMRSVSVKSDFYALGHFALFLLYSGYIPAAKKEKSWEEELSISSGLKSVLRKMLQIDSPYECAQDIIADLASLNMTSRVVIQENI</sequence>
<evidence type="ECO:0000259" key="2">
    <source>
        <dbReference type="PROSITE" id="PS50011"/>
    </source>
</evidence>
<dbReference type="InterPro" id="IPR011009">
    <property type="entry name" value="Kinase-like_dom_sf"/>
</dbReference>
<keyword evidence="1" id="KW-0547">Nucleotide-binding</keyword>
<dbReference type="Proteomes" id="UP000324326">
    <property type="component" value="Unassembled WGS sequence"/>
</dbReference>
<dbReference type="GO" id="GO:0005524">
    <property type="term" value="F:ATP binding"/>
    <property type="evidence" value="ECO:0007669"/>
    <property type="project" value="UniProtKB-UniRule"/>
</dbReference>
<gene>
    <name evidence="3" type="ORF">DX927_16535</name>
</gene>
<dbReference type="PROSITE" id="PS50011">
    <property type="entry name" value="PROTEIN_KINASE_DOM"/>
    <property type="match status" value="1"/>
</dbReference>
<organism evidence="3 4">
    <name type="scientific">Bacillus swezeyi</name>
    <dbReference type="NCBI Taxonomy" id="1925020"/>
    <lineage>
        <taxon>Bacteria</taxon>
        <taxon>Bacillati</taxon>
        <taxon>Bacillota</taxon>
        <taxon>Bacilli</taxon>
        <taxon>Bacillales</taxon>
        <taxon>Bacillaceae</taxon>
        <taxon>Bacillus</taxon>
    </lineage>
</organism>
<dbReference type="PROSITE" id="PS00107">
    <property type="entry name" value="PROTEIN_KINASE_ATP"/>
    <property type="match status" value="1"/>
</dbReference>
<dbReference type="STRING" id="1925020.BTA30_01075"/>
<dbReference type="RefSeq" id="WP_148958739.1">
    <property type="nucleotide sequence ID" value="NZ_QSND01000003.1"/>
</dbReference>
<proteinExistence type="predicted"/>
<evidence type="ECO:0000256" key="1">
    <source>
        <dbReference type="PROSITE-ProRule" id="PRU10141"/>
    </source>
</evidence>
<reference evidence="3 4" key="1">
    <citation type="submission" date="2018-08" db="EMBL/GenBank/DDBJ databases">
        <title>Bacillus phenotypic plasticity.</title>
        <authorList>
            <person name="Hurtado E."/>
        </authorList>
    </citation>
    <scope>NUCLEOTIDE SEQUENCE [LARGE SCALE GENOMIC DNA]</scope>
    <source>
        <strain evidence="3 4">427</strain>
    </source>
</reference>
<evidence type="ECO:0000313" key="3">
    <source>
        <dbReference type="EMBL" id="KAA6449489.1"/>
    </source>
</evidence>